<feature type="compositionally biased region" description="Low complexity" evidence="10">
    <location>
        <begin position="2677"/>
        <end position="2693"/>
    </location>
</feature>
<evidence type="ECO:0000256" key="10">
    <source>
        <dbReference type="SAM" id="MobiDB-lite"/>
    </source>
</evidence>
<evidence type="ECO:0000256" key="4">
    <source>
        <dbReference type="ARBA" id="ARBA00022729"/>
    </source>
</evidence>
<accession>A0A401S346</accession>
<feature type="domain" description="VWFA" evidence="11">
    <location>
        <begin position="1659"/>
        <end position="1829"/>
    </location>
</feature>
<dbReference type="GO" id="GO:0007155">
    <property type="term" value="P:cell adhesion"/>
    <property type="evidence" value="ECO:0007669"/>
    <property type="project" value="UniProtKB-KW"/>
</dbReference>
<keyword evidence="9" id="KW-0325">Glycoprotein</keyword>
<dbReference type="STRING" id="137246.A0A401S346"/>
<dbReference type="PRINTS" id="PR00759">
    <property type="entry name" value="BASICPTASE"/>
</dbReference>
<feature type="region of interest" description="Disordered" evidence="10">
    <location>
        <begin position="2619"/>
        <end position="2773"/>
    </location>
</feature>
<gene>
    <name evidence="13" type="ORF">chiPu_0003247</name>
</gene>
<dbReference type="PROSITE" id="PS00280">
    <property type="entry name" value="BPTI_KUNITZ_1"/>
    <property type="match status" value="1"/>
</dbReference>
<feature type="domain" description="VWFA" evidence="11">
    <location>
        <begin position="2033"/>
        <end position="2210"/>
    </location>
</feature>
<dbReference type="Pfam" id="PF01391">
    <property type="entry name" value="Collagen"/>
    <property type="match status" value="2"/>
</dbReference>
<feature type="region of interest" description="Disordered" evidence="10">
    <location>
        <begin position="2792"/>
        <end position="2912"/>
    </location>
</feature>
<dbReference type="Gene3D" id="3.40.50.410">
    <property type="entry name" value="von Willebrand factor, type A domain"/>
    <property type="match status" value="14"/>
</dbReference>
<dbReference type="GO" id="GO:0005615">
    <property type="term" value="C:extracellular space"/>
    <property type="evidence" value="ECO:0007669"/>
    <property type="project" value="TreeGrafter"/>
</dbReference>
<evidence type="ECO:0000256" key="6">
    <source>
        <dbReference type="ARBA" id="ARBA00022889"/>
    </source>
</evidence>
<reference evidence="13 14" key="1">
    <citation type="journal article" date="2018" name="Nat. Ecol. Evol.">
        <title>Shark genomes provide insights into elasmobranch evolution and the origin of vertebrates.</title>
        <authorList>
            <person name="Hara Y"/>
            <person name="Yamaguchi K"/>
            <person name="Onimaru K"/>
            <person name="Kadota M"/>
            <person name="Koyanagi M"/>
            <person name="Keeley SD"/>
            <person name="Tatsumi K"/>
            <person name="Tanaka K"/>
            <person name="Motone F"/>
            <person name="Kageyama Y"/>
            <person name="Nozu R"/>
            <person name="Adachi N"/>
            <person name="Nishimura O"/>
            <person name="Nakagawa R"/>
            <person name="Tanegashima C"/>
            <person name="Kiyatake I"/>
            <person name="Matsumoto R"/>
            <person name="Murakumo K"/>
            <person name="Nishida K"/>
            <person name="Terakita A"/>
            <person name="Kuratani S"/>
            <person name="Sato K"/>
            <person name="Hyodo S Kuraku.S."/>
        </authorList>
    </citation>
    <scope>NUCLEOTIDE SEQUENCE [LARGE SCALE GENOMIC DNA]</scope>
</reference>
<dbReference type="PANTHER" id="PTHR24020:SF86">
    <property type="entry name" value="COLLAGEN, TYPE VI, ALPHA 4"/>
    <property type="match status" value="1"/>
</dbReference>
<keyword evidence="7" id="KW-0176">Collagen</keyword>
<dbReference type="PROSITE" id="PS50279">
    <property type="entry name" value="BPTI_KUNITZ_2"/>
    <property type="match status" value="1"/>
</dbReference>
<feature type="domain" description="VWFA" evidence="11">
    <location>
        <begin position="3158"/>
        <end position="3346"/>
    </location>
</feature>
<keyword evidence="2" id="KW-0964">Secreted</keyword>
<dbReference type="SMART" id="SM00327">
    <property type="entry name" value="VWA"/>
    <property type="match status" value="14"/>
</dbReference>
<evidence type="ECO:0000256" key="1">
    <source>
        <dbReference type="ARBA" id="ARBA00004498"/>
    </source>
</evidence>
<protein>
    <recommendedName>
        <fullName evidence="15">Collagen type VI alpha 6 chain</fullName>
    </recommendedName>
</protein>
<dbReference type="PANTHER" id="PTHR24020">
    <property type="entry name" value="COLLAGEN ALPHA"/>
    <property type="match status" value="1"/>
</dbReference>
<feature type="domain" description="VWFA" evidence="11">
    <location>
        <begin position="871"/>
        <end position="1044"/>
    </location>
</feature>
<dbReference type="GO" id="GO:0004867">
    <property type="term" value="F:serine-type endopeptidase inhibitor activity"/>
    <property type="evidence" value="ECO:0007669"/>
    <property type="project" value="InterPro"/>
</dbReference>
<evidence type="ECO:0000256" key="7">
    <source>
        <dbReference type="ARBA" id="ARBA00023119"/>
    </source>
</evidence>
<dbReference type="FunFam" id="4.10.410.10:FF:000020">
    <property type="entry name" value="Collagen, type VI, alpha 3"/>
    <property type="match status" value="1"/>
</dbReference>
<dbReference type="GO" id="GO:0005581">
    <property type="term" value="C:collagen trimer"/>
    <property type="evidence" value="ECO:0007669"/>
    <property type="project" value="UniProtKB-KW"/>
</dbReference>
<comment type="caution">
    <text evidence="13">The sequence shown here is derived from an EMBL/GenBank/DDBJ whole genome shotgun (WGS) entry which is preliminary data.</text>
</comment>
<keyword evidence="8" id="KW-1015">Disulfide bond</keyword>
<evidence type="ECO:0008006" key="15">
    <source>
        <dbReference type="Google" id="ProtNLM"/>
    </source>
</evidence>
<dbReference type="OMA" id="TWDDKEL"/>
<keyword evidence="4" id="KW-0732">Signal</keyword>
<evidence type="ECO:0000313" key="13">
    <source>
        <dbReference type="EMBL" id="GCC24845.1"/>
    </source>
</evidence>
<sequence length="3469" mass="381907">MLVARKFQGRIKISDHLCVPSGSKIRFAIPTGLLGTRVEMKLFEVGVIFFLLSSNLHLVISQPNEQYADIVFLIDGSGYMTQAEFAQLRLFLIKMLNKMDIGVDRYQIGLAQYSDQVKTEFLLNTFRDKVGLISYLRKNFQFKGGSALNTGGAMAYLHTNFFTAAAGSRKQEGVPQIAIVITSRRSQDDVTRAAAALKSDGIKILPIGVRNFDQNELNTIAFSPSNIHRITSRINPIDLAKDITKEVTDVLNPVQQPPTDVPHMPSDPGIPPEEEDWKIPAVCQTATVADIVFVVDESSSIGKSNFQLIRQFLYNIVKVLDVGHDKVQIGLVHYSTLTNPKFQLNDFHDKSEILTRIQKLPYQGGGTYTGAAIEYVKQRYFAPDSGSRINQGVPQIAIVITDGKSQDDVTHPAFALRRSGVTVFAFGIKDVNETELQNIASYPSRSYVQIVQEFDQLKRMEELIQKRICNAIRNSISKVPEQIEQLQHGCSETEETDVFFLVDGSSSILPENFQDLKRFLVEVVSLFTVGANQVRFGVVQYADGPQTELEITQYTSKTRLIQAIKRIAQVGGGTRTGQALTYMKNFISKAEQSRPASVQRFLITLTDGQSADDVTRPAAEIRQQGVTVYAIGVGAAKENELQLIAGADERVFYTRSFDTLTHLKNRVVRDICSKEVCSQLDRVDIIFLIDSSGSIQAEDFAHMKKVMTDFVDKTNLGLDKVHIGLLQFSSRPKAEFQLNVHSVKADLNTAIGNIQQLGGGTLTGKALTFTANYFDKAKGGRPDVPQYLIVITDGEAQDEVLKPAKAIRDKGVTVFAVGVFNANSTQLLEIAGEPEKVYYVEDFKSLEETERQLLWEICSSHKDCWKAQIADIIFVIDGSGSISDTQFNNMKRFMVGMVNNSDVATDKVKFGAVLYGNSPQTVFHLDQFTSKDDVSKAIYEMNTVGGATFTAKALNFANGLLDPLEGGRKQFGVPQFLLVITDGQSTDRGDLNSVVKVISDEGVNIYTVGVADANQHELLQISGSPENSFYVQEFEDLERLMNTISQKFCHDSKPDCDVYEADIVFLIDGSSSISASDFNHMRDFLKYVVRMFTVGQTNVQFAVAQYSKEQATIFQLNEMSVQSELIDRIDKITQLTGGTLTGKALEFVMDFFETSAGSRKLQGVPQYLLVITDGLSEDSVVAPASNLRKENINVFAVGIGQTNDNELIQISGAPERKIYIEDFGELDTIKRRIVRHLCTPSVEVELADSGADVVFMVDSQDSQVLKMIQKFIMGNIGQLNVGLDKYRIGFSQFGKDVKTEFLLKHSVSKKDVLNHIMKSYSLQDGPPLAIPDAIHHLQTTHFTSSAGSRKNENIPQIAVIITDASSQDAVKDHSKILIKDGVIVISIAISKSETDQPQIAMDYSSYPFVSLYSYLNQLYQYSDDLSLTIRNITKEASKIKKPSVCQSNLVADIVYLVDESGSIGETNFELMRNFLVRVTSALDIGHDKVQIGLVQYSDDTTPAFYLNTFQTKVGVLDHIKAMPYRKGRTNTGAAIDYVLHNYFIESRGSRRRQGVPQIAVVITDGQSSDKVSGPAQALRSHGVTVYALGIKDAIVDELEDIASYPPNKYVSTIKDFGHLTSFESQIQKKICSEIIDIISVKPHEEETLQQGCVETEQADIFFLIDGSGSIQPNNFEEIRTFLSDVTKLFSIGANQVRVGVVQYSDHVKSEFEITRYTSEAGLLGAIKQIVQIGGGTETGRALTYMTTYIDEAKRSRDTEVQRVLITLTDGESSDNVTSPAMEVRRQGAVVYAVGVGAAKESELRLIAGADNRVFYVKNFDALSDIKSKIGQAICIDKACNPDRKADIIFLIDGSSSIKPEDFEKVKSFLISFVNKSNISPDKIQIGLIQYSTEVKLMFQLNKYSLKNDLYKAIGDMKQIATNTLTGNALTFTLNYFDEVKGGRHGVPQYLIVITDGKAQDKVLEPAKAIRNKGVTVFAVGIGDAVYAQLKDIGGSPEKVHYIDNFDLLKDQEAEISWEICNADKNCRRTEQADILFVIDGSGSIQPYQFESMRNFMLALVNQSNIGPDKVQIGALIFGDAPKTVCRLDKWRTKAKVQEEIMQLKSVGGSTYTVEALAHAETLLSKQYGGRREAGVPQFLIIITDGEATVKQGLEAKARAIRDSNVEILAVGVDKADEKELQTIAGSDKNWFYVHNFTRLEYLSRNISQKICLETKPDCELSESDIVFLIDGSESIKAKQFMSIKTFLKYVIEKLSIGRTKFQFAVAQYSTEPRAEFYLNESKDQNDLFEKIDNINQIKDGTRTGKALQFVMKFFEPSVGSRKLKGIPQNLLVITDGESKDSVANPASDLRKKNINVLVIGIEEANPKQLVEIAGAPDKKFYIPSFNGLDKIKRRVVRELCTESCKACTVDVAVGFDTSDQRQFEDILAGQNALQVKLDGIFKVITSLKTVSCESVSHLETRVGIYIKDKNGVAVHETRFDENISKLANSLKGVKTSSQVILNAKTLESFWGKFNESTSKIKVILFFTDGLDDSLDHLKRTSQMLRENGVHALIPVALEGAVHANEIHEIEFGTGFAYKDHLSMQVDNMESVLLEKIRAVAEKRCCNVNCICTGETGGYGDAGRNGDTGNPGQRGPTGFPGLEGDMGPRGPPGITGTQGFTGCQGYRGRKGSEGTCGIDGIQGEQGEAGEPGQAGEHGKPGYLGKKGSKGDMGERGLLGLRGDPGSAGININTTGEKGNKGNPGLQGEAGKPGENGLAGAPGNRGPEGPRGMLGIKINSSEVAPLKLASFLTKGQFGSPGKPGRKGDPGLRGPQGEHGVPGSKGQKGGSGNRGQQGPNGIPGLDGIDGNPGAKGRAGQHGNPGTKGIIGQAGPRGSPGIDGASRFGSPGIKGRKGDAGSPGEHGIPGDYGPPGPPPCELISYVRKNCGKYGVRLDSTFLGSGPVGRGECPAYPTELAFALHVSEDVTPAIFQRMKTIVIDFVKNINIAESNCPTGARVAVLTYSNAAETFIRFSDFKKKQLLLKEMEALTFARSRSERNIGDGMEFVARNTFKRVRNGLLVKKIAVFITNGGPQDIEALVEADKRLTATGVIPVIISFRNIQDVEQVFGDAVAVLPRQTARSQEMLRHIRLCTLCYDECEPSSDCPTARSSIIFPVNLDFTIIVDDLQQMEPENSENIRRFLQSTINEFINSTDSNTRLAVVQQTPRYGKDSLNLEFGVLDYTAKTLKKRHIQDSSNQLEIPSGIGSAIEWSLKSLISNFSTQQKVFFTIFSEETSIDEKKLLEISQDAKCKGFVMFALALGKVANITTLKEFVSFPSDQHLIYLDRVQKDEIEYARKFTMAFLKHLAMGINKYPPASLQKECERIKSQGTRKISTSAKLERVQDMMQDMEEEEPKANSEHKGSKSSTIKNKDICALKVEEGNCYFYRLKWFFDRTLQVCKRFWYGGCEGNQNRFDTQDDCEAFCLKSTF</sequence>
<proteinExistence type="predicted"/>
<evidence type="ECO:0000259" key="11">
    <source>
        <dbReference type="PROSITE" id="PS50234"/>
    </source>
</evidence>
<feature type="region of interest" description="Disordered" evidence="10">
    <location>
        <begin position="3386"/>
        <end position="3405"/>
    </location>
</feature>
<dbReference type="FunFam" id="3.40.50.410:FF:000003">
    <property type="entry name" value="Collagen type VI alpha 3 chain"/>
    <property type="match status" value="1"/>
</dbReference>
<evidence type="ECO:0000256" key="8">
    <source>
        <dbReference type="ARBA" id="ARBA00023157"/>
    </source>
</evidence>
<feature type="domain" description="VWFA" evidence="11">
    <location>
        <begin position="1846"/>
        <end position="2015"/>
    </location>
</feature>
<evidence type="ECO:0000256" key="9">
    <source>
        <dbReference type="ARBA" id="ARBA00023180"/>
    </source>
</evidence>
<dbReference type="InterPro" id="IPR002223">
    <property type="entry name" value="Kunitz_BPTI"/>
</dbReference>
<feature type="domain" description="VWFA" evidence="11">
    <location>
        <begin position="1252"/>
        <end position="1436"/>
    </location>
</feature>
<dbReference type="SUPFAM" id="SSF53300">
    <property type="entry name" value="vWA-like"/>
    <property type="match status" value="15"/>
</dbReference>
<dbReference type="Pfam" id="PF00014">
    <property type="entry name" value="Kunitz_BPTI"/>
    <property type="match status" value="1"/>
</dbReference>
<feature type="domain" description="VWFA" evidence="11">
    <location>
        <begin position="497"/>
        <end position="667"/>
    </location>
</feature>
<organism evidence="13 14">
    <name type="scientific">Chiloscyllium punctatum</name>
    <name type="common">Brownbanded bambooshark</name>
    <name type="synonym">Hemiscyllium punctatum</name>
    <dbReference type="NCBI Taxonomy" id="137246"/>
    <lineage>
        <taxon>Eukaryota</taxon>
        <taxon>Metazoa</taxon>
        <taxon>Chordata</taxon>
        <taxon>Craniata</taxon>
        <taxon>Vertebrata</taxon>
        <taxon>Chondrichthyes</taxon>
        <taxon>Elasmobranchii</taxon>
        <taxon>Galeomorphii</taxon>
        <taxon>Galeoidea</taxon>
        <taxon>Orectolobiformes</taxon>
        <taxon>Hemiscylliidae</taxon>
        <taxon>Chiloscyllium</taxon>
    </lineage>
</organism>
<dbReference type="CDD" id="cd22630">
    <property type="entry name" value="Kunitz_collagen_alpha6_VI"/>
    <property type="match status" value="1"/>
</dbReference>
<feature type="domain" description="VWFA" evidence="11">
    <location>
        <begin position="290"/>
        <end position="468"/>
    </location>
</feature>
<feature type="domain" description="VWFA" evidence="11">
    <location>
        <begin position="69"/>
        <end position="254"/>
    </location>
</feature>
<evidence type="ECO:0000256" key="2">
    <source>
        <dbReference type="ARBA" id="ARBA00022525"/>
    </source>
</evidence>
<feature type="domain" description="VWFA" evidence="11">
    <location>
        <begin position="1062"/>
        <end position="1233"/>
    </location>
</feature>
<feature type="domain" description="VWFA" evidence="11">
    <location>
        <begin position="2224"/>
        <end position="2395"/>
    </location>
</feature>
<name>A0A401S346_CHIPU</name>
<keyword evidence="3" id="KW-0272">Extracellular matrix</keyword>
<dbReference type="EMBL" id="BEZZ01000069">
    <property type="protein sequence ID" value="GCC24845.1"/>
    <property type="molecule type" value="Genomic_DNA"/>
</dbReference>
<feature type="domain" description="VWFA" evidence="11">
    <location>
        <begin position="2954"/>
        <end position="3106"/>
    </location>
</feature>
<dbReference type="InterPro" id="IPR050525">
    <property type="entry name" value="ECM_Assembly_Org"/>
</dbReference>
<keyword evidence="5" id="KW-0677">Repeat</keyword>
<dbReference type="PROSITE" id="PS50234">
    <property type="entry name" value="VWFA"/>
    <property type="match status" value="14"/>
</dbReference>
<keyword evidence="6" id="KW-0130">Cell adhesion</keyword>
<dbReference type="SUPFAM" id="SSF57362">
    <property type="entry name" value="BPTI-like"/>
    <property type="match status" value="1"/>
</dbReference>
<evidence type="ECO:0000313" key="14">
    <source>
        <dbReference type="Proteomes" id="UP000287033"/>
    </source>
</evidence>
<dbReference type="InterPro" id="IPR020901">
    <property type="entry name" value="Prtase_inh_Kunz-CS"/>
</dbReference>
<evidence type="ECO:0000259" key="12">
    <source>
        <dbReference type="PROSITE" id="PS50279"/>
    </source>
</evidence>
<keyword evidence="14" id="KW-1185">Reference proteome</keyword>
<dbReference type="CDD" id="cd01450">
    <property type="entry name" value="vWFA_subfamily_ECM"/>
    <property type="match status" value="2"/>
</dbReference>
<dbReference type="OrthoDB" id="10256829at2759"/>
<dbReference type="Gene3D" id="4.10.410.10">
    <property type="entry name" value="Pancreatic trypsin inhibitor Kunitz domain"/>
    <property type="match status" value="1"/>
</dbReference>
<dbReference type="InterPro" id="IPR036465">
    <property type="entry name" value="vWFA_dom_sf"/>
</dbReference>
<dbReference type="InterPro" id="IPR008160">
    <property type="entry name" value="Collagen"/>
</dbReference>
<evidence type="ECO:0000256" key="5">
    <source>
        <dbReference type="ARBA" id="ARBA00022737"/>
    </source>
</evidence>
<feature type="domain" description="VWFA" evidence="11">
    <location>
        <begin position="1452"/>
        <end position="1626"/>
    </location>
</feature>
<dbReference type="InterPro" id="IPR036880">
    <property type="entry name" value="Kunitz_BPTI_sf"/>
</dbReference>
<dbReference type="Proteomes" id="UP000287033">
    <property type="component" value="Unassembled WGS sequence"/>
</dbReference>
<evidence type="ECO:0000256" key="3">
    <source>
        <dbReference type="ARBA" id="ARBA00022530"/>
    </source>
</evidence>
<dbReference type="Pfam" id="PF00092">
    <property type="entry name" value="VWA"/>
    <property type="match status" value="14"/>
</dbReference>
<feature type="domain" description="BPTI/Kunitz inhibitor" evidence="12">
    <location>
        <begin position="3414"/>
        <end position="3464"/>
    </location>
</feature>
<dbReference type="SMART" id="SM00131">
    <property type="entry name" value="KU"/>
    <property type="match status" value="1"/>
</dbReference>
<dbReference type="FunFam" id="3.40.50.410:FF:000004">
    <property type="entry name" value="collagen alpha-6(VI) chain"/>
    <property type="match status" value="9"/>
</dbReference>
<feature type="compositionally biased region" description="Gly residues" evidence="10">
    <location>
        <begin position="2823"/>
        <end position="2832"/>
    </location>
</feature>
<dbReference type="PRINTS" id="PR00453">
    <property type="entry name" value="VWFADOMAIN"/>
</dbReference>
<dbReference type="InterPro" id="IPR002035">
    <property type="entry name" value="VWF_A"/>
</dbReference>
<dbReference type="CDD" id="cd01472">
    <property type="entry name" value="vWA_collagen"/>
    <property type="match status" value="8"/>
</dbReference>
<dbReference type="FunFam" id="3.40.50.410:FF:000001">
    <property type="entry name" value="Collagen, type XII, alpha 1"/>
    <property type="match status" value="1"/>
</dbReference>
<comment type="subcellular location">
    <subcellularLocation>
        <location evidence="1">Secreted</location>
        <location evidence="1">Extracellular space</location>
        <location evidence="1">Extracellular matrix</location>
    </subcellularLocation>
</comment>
<feature type="domain" description="VWFA" evidence="11">
    <location>
        <begin position="684"/>
        <end position="853"/>
    </location>
</feature>